<accession>A0A5J4PPM5</accession>
<protein>
    <submittedName>
        <fullName evidence="1">Uncharacterized protein</fullName>
    </submittedName>
</protein>
<feature type="non-terminal residue" evidence="1">
    <location>
        <position position="1"/>
    </location>
</feature>
<comment type="caution">
    <text evidence="1">The sequence shown here is derived from an EMBL/GenBank/DDBJ whole genome shotgun (WGS) entry which is preliminary data.</text>
</comment>
<organism evidence="1">
    <name type="scientific">termite gut metagenome</name>
    <dbReference type="NCBI Taxonomy" id="433724"/>
    <lineage>
        <taxon>unclassified sequences</taxon>
        <taxon>metagenomes</taxon>
        <taxon>organismal metagenomes</taxon>
    </lineage>
</organism>
<dbReference type="EMBL" id="SNRY01006920">
    <property type="protein sequence ID" value="KAA6311477.1"/>
    <property type="molecule type" value="Genomic_DNA"/>
</dbReference>
<name>A0A5J4PPM5_9ZZZZ</name>
<reference evidence="1" key="1">
    <citation type="submission" date="2019-03" db="EMBL/GenBank/DDBJ databases">
        <title>Single cell metagenomics reveals metabolic interactions within the superorganism composed of flagellate Streblomastix strix and complex community of Bacteroidetes bacteria on its surface.</title>
        <authorList>
            <person name="Treitli S.C."/>
            <person name="Kolisko M."/>
            <person name="Husnik F."/>
            <person name="Keeling P."/>
            <person name="Hampl V."/>
        </authorList>
    </citation>
    <scope>NUCLEOTIDE SEQUENCE</scope>
    <source>
        <strain evidence="1">STM</strain>
    </source>
</reference>
<gene>
    <name evidence="1" type="ORF">EZS27_037402</name>
</gene>
<proteinExistence type="predicted"/>
<evidence type="ECO:0000313" key="1">
    <source>
        <dbReference type="EMBL" id="KAA6311477.1"/>
    </source>
</evidence>
<dbReference type="AlphaFoldDB" id="A0A5J4PPM5"/>
<sequence length="82" mass="9504">ALTKSDLEIYIKENTVMKTSYPPTKRIFVTALYTGMVPKNADMDDIRQEIDKHFSVTDFEIELNKLAEMVNFKFENVLVVSQ</sequence>